<reference evidence="13" key="1">
    <citation type="journal article" date="2019" name="Int. J. Syst. Evol. Microbiol.">
        <title>The Global Catalogue of Microorganisms (GCM) 10K type strain sequencing project: providing services to taxonomists for standard genome sequencing and annotation.</title>
        <authorList>
            <consortium name="The Broad Institute Genomics Platform"/>
            <consortium name="The Broad Institute Genome Sequencing Center for Infectious Disease"/>
            <person name="Wu L."/>
            <person name="Ma J."/>
        </authorList>
    </citation>
    <scope>NUCLEOTIDE SEQUENCE [LARGE SCALE GENOMIC DNA]</scope>
    <source>
        <strain evidence="13">CCUG 52537</strain>
    </source>
</reference>
<evidence type="ECO:0000256" key="4">
    <source>
        <dbReference type="ARBA" id="ARBA00022630"/>
    </source>
</evidence>
<protein>
    <submittedName>
        <fullName evidence="12">FAD-dependent oxidoreductase</fullName>
    </submittedName>
</protein>
<organism evidence="12 13">
    <name type="scientific">Sphingosinicella xenopeptidilytica</name>
    <dbReference type="NCBI Taxonomy" id="364098"/>
    <lineage>
        <taxon>Bacteria</taxon>
        <taxon>Pseudomonadati</taxon>
        <taxon>Pseudomonadota</taxon>
        <taxon>Alphaproteobacteria</taxon>
        <taxon>Sphingomonadales</taxon>
        <taxon>Sphingosinicellaceae</taxon>
        <taxon>Sphingosinicella</taxon>
    </lineage>
</organism>
<dbReference type="EMBL" id="JBHTIK010000015">
    <property type="protein sequence ID" value="MFD0850243.1"/>
    <property type="molecule type" value="Genomic_DNA"/>
</dbReference>
<keyword evidence="8" id="KW-0408">Iron</keyword>
<gene>
    <name evidence="12" type="ORF">ACFQ00_18050</name>
</gene>
<dbReference type="InterPro" id="IPR023753">
    <property type="entry name" value="FAD/NAD-binding_dom"/>
</dbReference>
<keyword evidence="5" id="KW-0288">FMN</keyword>
<evidence type="ECO:0000256" key="3">
    <source>
        <dbReference type="ARBA" id="ARBA00011048"/>
    </source>
</evidence>
<evidence type="ECO:0000259" key="10">
    <source>
        <dbReference type="Pfam" id="PF00724"/>
    </source>
</evidence>
<evidence type="ECO:0000256" key="1">
    <source>
        <dbReference type="ARBA" id="ARBA00001917"/>
    </source>
</evidence>
<dbReference type="SUPFAM" id="SSF51971">
    <property type="entry name" value="Nucleotide-binding domain"/>
    <property type="match status" value="1"/>
</dbReference>
<comment type="similarity">
    <text evidence="3">In the N-terminal section; belongs to the NADH:flavin oxidoreductase/NADH oxidase family.</text>
</comment>
<keyword evidence="4" id="KW-0285">Flavoprotein</keyword>
<keyword evidence="6" id="KW-0479">Metal-binding</keyword>
<evidence type="ECO:0000256" key="9">
    <source>
        <dbReference type="ARBA" id="ARBA00023014"/>
    </source>
</evidence>
<comment type="caution">
    <text evidence="12">The sequence shown here is derived from an EMBL/GenBank/DDBJ whole genome shotgun (WGS) entry which is preliminary data.</text>
</comment>
<dbReference type="Gene3D" id="3.50.50.60">
    <property type="entry name" value="FAD/NAD(P)-binding domain"/>
    <property type="match status" value="1"/>
</dbReference>
<dbReference type="PANTHER" id="PTHR42917">
    <property type="entry name" value="2,4-DIENOYL-COA REDUCTASE"/>
    <property type="match status" value="1"/>
</dbReference>
<keyword evidence="13" id="KW-1185">Reference proteome</keyword>
<dbReference type="PRINTS" id="PR00411">
    <property type="entry name" value="PNDRDTASEI"/>
</dbReference>
<dbReference type="InterPro" id="IPR051793">
    <property type="entry name" value="NADH:flavin_oxidoreductase"/>
</dbReference>
<dbReference type="PRINTS" id="PR00368">
    <property type="entry name" value="FADPNR"/>
</dbReference>
<dbReference type="SUPFAM" id="SSF51395">
    <property type="entry name" value="FMN-linked oxidoreductases"/>
    <property type="match status" value="1"/>
</dbReference>
<feature type="domain" description="FAD/NAD(P)-binding" evidence="11">
    <location>
        <begin position="382"/>
        <end position="478"/>
    </location>
</feature>
<evidence type="ECO:0000256" key="7">
    <source>
        <dbReference type="ARBA" id="ARBA00023002"/>
    </source>
</evidence>
<proteinExistence type="inferred from homology"/>
<dbReference type="InterPro" id="IPR036188">
    <property type="entry name" value="FAD/NAD-bd_sf"/>
</dbReference>
<dbReference type="InterPro" id="IPR001155">
    <property type="entry name" value="OxRdtase_FMN_N"/>
</dbReference>
<name>A0ABW3C6V9_SPHXN</name>
<dbReference type="Gene3D" id="3.40.50.720">
    <property type="entry name" value="NAD(P)-binding Rossmann-like Domain"/>
    <property type="match status" value="1"/>
</dbReference>
<dbReference type="Pfam" id="PF00724">
    <property type="entry name" value="Oxidored_FMN"/>
    <property type="match status" value="1"/>
</dbReference>
<comment type="cofactor">
    <cofactor evidence="1">
        <name>FMN</name>
        <dbReference type="ChEBI" id="CHEBI:58210"/>
    </cofactor>
</comment>
<evidence type="ECO:0000256" key="8">
    <source>
        <dbReference type="ARBA" id="ARBA00023004"/>
    </source>
</evidence>
<evidence type="ECO:0000259" key="11">
    <source>
        <dbReference type="Pfam" id="PF07992"/>
    </source>
</evidence>
<evidence type="ECO:0000256" key="6">
    <source>
        <dbReference type="ARBA" id="ARBA00022723"/>
    </source>
</evidence>
<keyword evidence="9" id="KW-0411">Iron-sulfur</keyword>
<feature type="domain" description="NADH:flavin oxidoreductase/NADH oxidase N-terminal" evidence="10">
    <location>
        <begin position="6"/>
        <end position="329"/>
    </location>
</feature>
<evidence type="ECO:0000256" key="5">
    <source>
        <dbReference type="ARBA" id="ARBA00022643"/>
    </source>
</evidence>
<sequence length="665" mass="71724">MSLEHILRPITINGLEVKNRIVRASHGTSYGRGVISDDLIAYHEARAKSGVGLNILEATNIHPSTSNHTVDAFDDSIIDGFAALGRACSRHGMRTFVQLWHGGHRWAPATGQAPLSASNVPCPLGAVNTPFAMTQDQIDMVTEAFVAGARRVKASGLDGIELHFGHGYLVHQFLCPLTNRREDDYGGSLENRMRFGRDMLLAVRDEVGRDYPVGIRLSDYNAPGGLTPEEAGEVVHRLCEEKLVDHVSASMGSPYSISTMLGCMDQPAGYMLSSALPIARRANVPTMIAGRYRTLEEGNQAIKEGDADMVSFVRAMIAEPDLVAKTVAGHPERVRPCIACNQGCVGGIRTPLQRMLCTVNPVVGRERTLSEDLIVPATKPRKVVIIGGGPAGMEAARAAALCGHKVVLFEAQAALGGAINIAKQAPKLATIGDITYWLEQEIYRLGVDVRLSTYAEADEVLAETPDDIIIATGSLPRMDGYQVARPEAPIPGFHQPHVLSSWDVFNTPADRLGKTAVVLDDLGHYEAIAVAEHLIVQGLKVTFVTRHSSFAPLIEVLVRTSPALRRLRQGDFTLQVGGRLVSIGRGSVEVGYLDGEQVWEAAADTVVHVTYNDAQTDLYRALGGGTRTATPYTLNLIGDANAPRDLLIAIREGHMAGRIQETVDA</sequence>
<evidence type="ECO:0000313" key="13">
    <source>
        <dbReference type="Proteomes" id="UP001597124"/>
    </source>
</evidence>
<accession>A0ABW3C6V9</accession>
<evidence type="ECO:0000256" key="2">
    <source>
        <dbReference type="ARBA" id="ARBA00001966"/>
    </source>
</evidence>
<dbReference type="RefSeq" id="WP_381494189.1">
    <property type="nucleotide sequence ID" value="NZ_JBHTIK010000015.1"/>
</dbReference>
<dbReference type="InterPro" id="IPR013785">
    <property type="entry name" value="Aldolase_TIM"/>
</dbReference>
<dbReference type="Proteomes" id="UP001597124">
    <property type="component" value="Unassembled WGS sequence"/>
</dbReference>
<comment type="cofactor">
    <cofactor evidence="2">
        <name>[4Fe-4S] cluster</name>
        <dbReference type="ChEBI" id="CHEBI:49883"/>
    </cofactor>
</comment>
<dbReference type="Pfam" id="PF07992">
    <property type="entry name" value="Pyr_redox_2"/>
    <property type="match status" value="1"/>
</dbReference>
<dbReference type="Gene3D" id="3.20.20.70">
    <property type="entry name" value="Aldolase class I"/>
    <property type="match status" value="1"/>
</dbReference>
<keyword evidence="7" id="KW-0560">Oxidoreductase</keyword>
<dbReference type="PANTHER" id="PTHR42917:SF2">
    <property type="entry name" value="2,4-DIENOYL-COA REDUCTASE [(2E)-ENOYL-COA-PRODUCING]"/>
    <property type="match status" value="1"/>
</dbReference>
<evidence type="ECO:0000313" key="12">
    <source>
        <dbReference type="EMBL" id="MFD0850243.1"/>
    </source>
</evidence>